<reference evidence="6" key="1">
    <citation type="journal article" date="2020" name="Stud. Mycol.">
        <title>101 Dothideomycetes genomes: a test case for predicting lifestyles and emergence of pathogens.</title>
        <authorList>
            <person name="Haridas S."/>
            <person name="Albert R."/>
            <person name="Binder M."/>
            <person name="Bloem J."/>
            <person name="Labutti K."/>
            <person name="Salamov A."/>
            <person name="Andreopoulos B."/>
            <person name="Baker S."/>
            <person name="Barry K."/>
            <person name="Bills G."/>
            <person name="Bluhm B."/>
            <person name="Cannon C."/>
            <person name="Castanera R."/>
            <person name="Culley D."/>
            <person name="Daum C."/>
            <person name="Ezra D."/>
            <person name="Gonzalez J."/>
            <person name="Henrissat B."/>
            <person name="Kuo A."/>
            <person name="Liang C."/>
            <person name="Lipzen A."/>
            <person name="Lutzoni F."/>
            <person name="Magnuson J."/>
            <person name="Mondo S."/>
            <person name="Nolan M."/>
            <person name="Ohm R."/>
            <person name="Pangilinan J."/>
            <person name="Park H.-J."/>
            <person name="Ramirez L."/>
            <person name="Alfaro M."/>
            <person name="Sun H."/>
            <person name="Tritt A."/>
            <person name="Yoshinaga Y."/>
            <person name="Zwiers L.-H."/>
            <person name="Turgeon B."/>
            <person name="Goodwin S."/>
            <person name="Spatafora J."/>
            <person name="Crous P."/>
            <person name="Grigoriev I."/>
        </authorList>
    </citation>
    <scope>NUCLEOTIDE SEQUENCE</scope>
    <source>
        <strain evidence="6">CBS 101060</strain>
    </source>
</reference>
<organism evidence="6 7">
    <name type="scientific">Patellaria atrata CBS 101060</name>
    <dbReference type="NCBI Taxonomy" id="1346257"/>
    <lineage>
        <taxon>Eukaryota</taxon>
        <taxon>Fungi</taxon>
        <taxon>Dikarya</taxon>
        <taxon>Ascomycota</taxon>
        <taxon>Pezizomycotina</taxon>
        <taxon>Dothideomycetes</taxon>
        <taxon>Dothideomycetes incertae sedis</taxon>
        <taxon>Patellariales</taxon>
        <taxon>Patellariaceae</taxon>
        <taxon>Patellaria</taxon>
    </lineage>
</organism>
<dbReference type="PANTHER" id="PTHR19957">
    <property type="entry name" value="SYNTAXIN"/>
    <property type="match status" value="1"/>
</dbReference>
<dbReference type="Pfam" id="PF00804">
    <property type="entry name" value="Syntaxin"/>
    <property type="match status" value="1"/>
</dbReference>
<feature type="coiled-coil region" evidence="2">
    <location>
        <begin position="60"/>
        <end position="87"/>
    </location>
</feature>
<dbReference type="GO" id="GO:0006886">
    <property type="term" value="P:intracellular protein transport"/>
    <property type="evidence" value="ECO:0007669"/>
    <property type="project" value="TreeGrafter"/>
</dbReference>
<dbReference type="PROSITE" id="PS50192">
    <property type="entry name" value="T_SNARE"/>
    <property type="match status" value="1"/>
</dbReference>
<gene>
    <name evidence="6" type="ORF">M501DRAFT_1001314</name>
</gene>
<name>A0A9P4VM53_9PEZI</name>
<feature type="coiled-coil region" evidence="2">
    <location>
        <begin position="130"/>
        <end position="161"/>
    </location>
</feature>
<sequence>MSYGYNQGGYGQSNPYDQRTDYGGYDNYNTQGGRDVEMQPLNDQNPFASKDDPNAVLNECQDIDRAVDELESRLQSLRQQQDDFLNDRGSERQVSRMGDDIMDAYRALGQRLKKVKSRHDSGSPRNAPQVGRVDRRLKKAINEYQKVESDFRRRMQEQQARQYRIVRPDASEEEVRQACEEPNQQIFSQALMQSDRRGQAQSTLNAVRDRHNAIQKIEQQMIELAQLFQDLDQIVQEQEPMVENIEMKGEEVHDNMVKANVEMTGAVDKARSARRKKWWCFWISVLILIIIIVVVVVVVLINRK</sequence>
<feature type="compositionally biased region" description="Gly residues" evidence="3">
    <location>
        <begin position="1"/>
        <end position="11"/>
    </location>
</feature>
<protein>
    <submittedName>
        <fullName evidence="6">t-SNARE</fullName>
    </submittedName>
</protein>
<dbReference type="GO" id="GO:0048278">
    <property type="term" value="P:vesicle docking"/>
    <property type="evidence" value="ECO:0007669"/>
    <property type="project" value="TreeGrafter"/>
</dbReference>
<dbReference type="GO" id="GO:0006906">
    <property type="term" value="P:vesicle fusion"/>
    <property type="evidence" value="ECO:0007669"/>
    <property type="project" value="TreeGrafter"/>
</dbReference>
<dbReference type="EMBL" id="MU006121">
    <property type="protein sequence ID" value="KAF2834312.1"/>
    <property type="molecule type" value="Genomic_DNA"/>
</dbReference>
<dbReference type="SUPFAM" id="SSF47661">
    <property type="entry name" value="t-snare proteins"/>
    <property type="match status" value="1"/>
</dbReference>
<feature type="transmembrane region" description="Helical" evidence="4">
    <location>
        <begin position="279"/>
        <end position="301"/>
    </location>
</feature>
<dbReference type="InterPro" id="IPR000727">
    <property type="entry name" value="T_SNARE_dom"/>
</dbReference>
<dbReference type="SMART" id="SM00397">
    <property type="entry name" value="t_SNARE"/>
    <property type="match status" value="1"/>
</dbReference>
<feature type="domain" description="T-SNARE coiled-coil homology" evidence="5">
    <location>
        <begin position="204"/>
        <end position="266"/>
    </location>
</feature>
<proteinExistence type="inferred from homology"/>
<keyword evidence="7" id="KW-1185">Reference proteome</keyword>
<dbReference type="GO" id="GO:0006887">
    <property type="term" value="P:exocytosis"/>
    <property type="evidence" value="ECO:0007669"/>
    <property type="project" value="TreeGrafter"/>
</dbReference>
<dbReference type="GO" id="GO:0012505">
    <property type="term" value="C:endomembrane system"/>
    <property type="evidence" value="ECO:0007669"/>
    <property type="project" value="TreeGrafter"/>
</dbReference>
<dbReference type="Proteomes" id="UP000799429">
    <property type="component" value="Unassembled WGS sequence"/>
</dbReference>
<evidence type="ECO:0000256" key="1">
    <source>
        <dbReference type="ARBA" id="ARBA00009063"/>
    </source>
</evidence>
<dbReference type="OrthoDB" id="10255013at2759"/>
<comment type="similarity">
    <text evidence="1">Belongs to the syntaxin family.</text>
</comment>
<evidence type="ECO:0000313" key="7">
    <source>
        <dbReference type="Proteomes" id="UP000799429"/>
    </source>
</evidence>
<accession>A0A9P4VM53</accession>
<dbReference type="GO" id="GO:0000149">
    <property type="term" value="F:SNARE binding"/>
    <property type="evidence" value="ECO:0007669"/>
    <property type="project" value="TreeGrafter"/>
</dbReference>
<evidence type="ECO:0000256" key="3">
    <source>
        <dbReference type="SAM" id="MobiDB-lite"/>
    </source>
</evidence>
<evidence type="ECO:0000259" key="5">
    <source>
        <dbReference type="PROSITE" id="PS50192"/>
    </source>
</evidence>
<dbReference type="PANTHER" id="PTHR19957:SF380">
    <property type="entry name" value="SYNTAXIN FAMILY PROTEIN"/>
    <property type="match status" value="1"/>
</dbReference>
<keyword evidence="2" id="KW-0175">Coiled coil</keyword>
<dbReference type="InterPro" id="IPR006011">
    <property type="entry name" value="Syntaxin_N"/>
</dbReference>
<dbReference type="GO" id="GO:0005886">
    <property type="term" value="C:plasma membrane"/>
    <property type="evidence" value="ECO:0007669"/>
    <property type="project" value="TreeGrafter"/>
</dbReference>
<evidence type="ECO:0000256" key="4">
    <source>
        <dbReference type="SAM" id="Phobius"/>
    </source>
</evidence>
<comment type="caution">
    <text evidence="6">The sequence shown here is derived from an EMBL/GenBank/DDBJ whole genome shotgun (WGS) entry which is preliminary data.</text>
</comment>
<evidence type="ECO:0000256" key="2">
    <source>
        <dbReference type="SAM" id="Coils"/>
    </source>
</evidence>
<keyword evidence="4" id="KW-1133">Transmembrane helix</keyword>
<dbReference type="AlphaFoldDB" id="A0A9P4VM53"/>
<feature type="region of interest" description="Disordered" evidence="3">
    <location>
        <begin position="1"/>
        <end position="22"/>
    </location>
</feature>
<evidence type="ECO:0000313" key="6">
    <source>
        <dbReference type="EMBL" id="KAF2834312.1"/>
    </source>
</evidence>
<keyword evidence="4" id="KW-0472">Membrane</keyword>
<dbReference type="CDD" id="cd15849">
    <property type="entry name" value="SNARE_Sso1"/>
    <property type="match status" value="1"/>
</dbReference>
<dbReference type="InterPro" id="IPR010989">
    <property type="entry name" value="SNARE"/>
</dbReference>
<dbReference type="Gene3D" id="1.20.58.70">
    <property type="match status" value="1"/>
</dbReference>
<dbReference type="InterPro" id="IPR045242">
    <property type="entry name" value="Syntaxin"/>
</dbReference>
<keyword evidence="4" id="KW-0812">Transmembrane</keyword>
<dbReference type="GO" id="GO:0031201">
    <property type="term" value="C:SNARE complex"/>
    <property type="evidence" value="ECO:0007669"/>
    <property type="project" value="TreeGrafter"/>
</dbReference>
<dbReference type="GO" id="GO:0005484">
    <property type="term" value="F:SNAP receptor activity"/>
    <property type="evidence" value="ECO:0007669"/>
    <property type="project" value="TreeGrafter"/>
</dbReference>